<gene>
    <name evidence="1" type="ORF">METZ01_LOCUS451570</name>
</gene>
<feature type="non-terminal residue" evidence="1">
    <location>
        <position position="1"/>
    </location>
</feature>
<evidence type="ECO:0000313" key="1">
    <source>
        <dbReference type="EMBL" id="SVD98716.1"/>
    </source>
</evidence>
<proteinExistence type="predicted"/>
<dbReference type="EMBL" id="UINC01186475">
    <property type="protein sequence ID" value="SVD98716.1"/>
    <property type="molecule type" value="Genomic_DNA"/>
</dbReference>
<sequence length="25" mass="2795">MPSVGDSLEIKSSRIESTKFFIPIL</sequence>
<organism evidence="1">
    <name type="scientific">marine metagenome</name>
    <dbReference type="NCBI Taxonomy" id="408172"/>
    <lineage>
        <taxon>unclassified sequences</taxon>
        <taxon>metagenomes</taxon>
        <taxon>ecological metagenomes</taxon>
    </lineage>
</organism>
<protein>
    <submittedName>
        <fullName evidence="1">Uncharacterized protein</fullName>
    </submittedName>
</protein>
<reference evidence="1" key="1">
    <citation type="submission" date="2018-05" db="EMBL/GenBank/DDBJ databases">
        <authorList>
            <person name="Lanie J.A."/>
            <person name="Ng W.-L."/>
            <person name="Kazmierczak K.M."/>
            <person name="Andrzejewski T.M."/>
            <person name="Davidsen T.M."/>
            <person name="Wayne K.J."/>
            <person name="Tettelin H."/>
            <person name="Glass J.I."/>
            <person name="Rusch D."/>
            <person name="Podicherti R."/>
            <person name="Tsui H.-C.T."/>
            <person name="Winkler M.E."/>
        </authorList>
    </citation>
    <scope>NUCLEOTIDE SEQUENCE</scope>
</reference>
<accession>A0A382ZSW0</accession>
<dbReference type="AlphaFoldDB" id="A0A382ZSW0"/>
<feature type="non-terminal residue" evidence="1">
    <location>
        <position position="25"/>
    </location>
</feature>
<name>A0A382ZSW0_9ZZZZ</name>